<evidence type="ECO:0008006" key="3">
    <source>
        <dbReference type="Google" id="ProtNLM"/>
    </source>
</evidence>
<evidence type="ECO:0000256" key="1">
    <source>
        <dbReference type="SAM" id="Phobius"/>
    </source>
</evidence>
<feature type="transmembrane region" description="Helical" evidence="1">
    <location>
        <begin position="83"/>
        <end position="101"/>
    </location>
</feature>
<gene>
    <name evidence="2" type="ORF">LCGC14_3101940</name>
</gene>
<accession>A0A0F8W7W8</accession>
<organism evidence="2">
    <name type="scientific">marine sediment metagenome</name>
    <dbReference type="NCBI Taxonomy" id="412755"/>
    <lineage>
        <taxon>unclassified sequences</taxon>
        <taxon>metagenomes</taxon>
        <taxon>ecological metagenomes</taxon>
    </lineage>
</organism>
<comment type="caution">
    <text evidence="2">The sequence shown here is derived from an EMBL/GenBank/DDBJ whole genome shotgun (WGS) entry which is preliminary data.</text>
</comment>
<keyword evidence="1" id="KW-0812">Transmembrane</keyword>
<protein>
    <recommendedName>
        <fullName evidence="3">DUF1360 domain-containing protein</fullName>
    </recommendedName>
</protein>
<sequence length="103" mass="11620">MIEEVILIGLAAWRLTALISYERGPFDVFLRFRQLLGFDHNPLNGEPESWPGTTLPRIISCPWCLGLWITPGVWAVWEYIDPVIVMVVAASAVLIAVEKWARG</sequence>
<keyword evidence="1" id="KW-0472">Membrane</keyword>
<keyword evidence="1" id="KW-1133">Transmembrane helix</keyword>
<dbReference type="EMBL" id="LAZR01066871">
    <property type="protein sequence ID" value="KKK52733.1"/>
    <property type="molecule type" value="Genomic_DNA"/>
</dbReference>
<evidence type="ECO:0000313" key="2">
    <source>
        <dbReference type="EMBL" id="KKK52733.1"/>
    </source>
</evidence>
<proteinExistence type="predicted"/>
<dbReference type="AlphaFoldDB" id="A0A0F8W7W8"/>
<reference evidence="2" key="1">
    <citation type="journal article" date="2015" name="Nature">
        <title>Complex archaea that bridge the gap between prokaryotes and eukaryotes.</title>
        <authorList>
            <person name="Spang A."/>
            <person name="Saw J.H."/>
            <person name="Jorgensen S.L."/>
            <person name="Zaremba-Niedzwiedzka K."/>
            <person name="Martijn J."/>
            <person name="Lind A.E."/>
            <person name="van Eijk R."/>
            <person name="Schleper C."/>
            <person name="Guy L."/>
            <person name="Ettema T.J."/>
        </authorList>
    </citation>
    <scope>NUCLEOTIDE SEQUENCE</scope>
</reference>
<name>A0A0F8W7W8_9ZZZZ</name>